<dbReference type="Proteomes" id="UP000005446">
    <property type="component" value="Unassembled WGS sequence"/>
</dbReference>
<dbReference type="Pfam" id="PF05705">
    <property type="entry name" value="DUF829"/>
    <property type="match status" value="1"/>
</dbReference>
<dbReference type="OrthoDB" id="77878at2759"/>
<comment type="caution">
    <text evidence="1">The sequence shown here is derived from an EMBL/GenBank/DDBJ whole genome shotgun (WGS) entry which is preliminary data.</text>
</comment>
<evidence type="ECO:0000313" key="1">
    <source>
        <dbReference type="EMBL" id="EHK99039.1"/>
    </source>
</evidence>
<gene>
    <name evidence="1" type="ORF">M7I_5124</name>
</gene>
<accession>H0ER13</accession>
<evidence type="ECO:0000313" key="2">
    <source>
        <dbReference type="Proteomes" id="UP000005446"/>
    </source>
</evidence>
<sequence length="150" mass="17446">MNTKQFLFTSESTRRAQVRTVITALLSEPQMSLMVHALSNGGAKRLYAIRLPRWFWYELVWGPHDGAHNTAYLNKNCVKAFVYSKEDEAIDWRNVEAHAKETEERGFRVERKLIEGAAHVQLFKGRGGELDYWGFIQKVWDMGREVEVVE</sequence>
<dbReference type="AlphaFoldDB" id="H0ER13"/>
<dbReference type="InParanoid" id="H0ER13"/>
<organism evidence="1 2">
    <name type="scientific">Glarea lozoyensis (strain ATCC 74030 / MF5533)</name>
    <dbReference type="NCBI Taxonomy" id="1104152"/>
    <lineage>
        <taxon>Eukaryota</taxon>
        <taxon>Fungi</taxon>
        <taxon>Dikarya</taxon>
        <taxon>Ascomycota</taxon>
        <taxon>Pezizomycotina</taxon>
        <taxon>Leotiomycetes</taxon>
        <taxon>Helotiales</taxon>
        <taxon>Helotiaceae</taxon>
        <taxon>Glarea</taxon>
    </lineage>
</organism>
<dbReference type="HOGENOM" id="CLU_1740689_0_0_1"/>
<evidence type="ECO:0008006" key="3">
    <source>
        <dbReference type="Google" id="ProtNLM"/>
    </source>
</evidence>
<dbReference type="InterPro" id="IPR008547">
    <property type="entry name" value="DUF829_TMEM53"/>
</dbReference>
<proteinExistence type="predicted"/>
<keyword evidence="2" id="KW-1185">Reference proteome</keyword>
<reference evidence="1 2" key="1">
    <citation type="journal article" date="2012" name="Eukaryot. Cell">
        <title>Genome sequence of the fungus Glarea lozoyensis: the first genome sequence of a species from the Helotiaceae family.</title>
        <authorList>
            <person name="Youssar L."/>
            <person name="Gruening B.A."/>
            <person name="Erxleben A."/>
            <person name="Guenther S."/>
            <person name="Huettel W."/>
        </authorList>
    </citation>
    <scope>NUCLEOTIDE SEQUENCE [LARGE SCALE GENOMIC DNA]</scope>
    <source>
        <strain evidence="2">ATCC 74030 / MF5533</strain>
    </source>
</reference>
<name>H0ER13_GLAL7</name>
<protein>
    <recommendedName>
        <fullName evidence="3">Alpha/beta-Hydrolase</fullName>
    </recommendedName>
</protein>
<dbReference type="EMBL" id="AGUE01000131">
    <property type="protein sequence ID" value="EHK99039.1"/>
    <property type="molecule type" value="Genomic_DNA"/>
</dbReference>